<comment type="subcellular location">
    <subcellularLocation>
        <location evidence="1">Cell membrane</location>
        <topology evidence="1">Multi-pass membrane protein</topology>
    </subcellularLocation>
</comment>
<feature type="transmembrane region" description="Helical" evidence="8">
    <location>
        <begin position="59"/>
        <end position="79"/>
    </location>
</feature>
<feature type="transmembrane region" description="Helical" evidence="8">
    <location>
        <begin position="7"/>
        <end position="27"/>
    </location>
</feature>
<evidence type="ECO:0000256" key="2">
    <source>
        <dbReference type="ARBA" id="ARBA00007935"/>
    </source>
</evidence>
<evidence type="ECO:0000256" key="4">
    <source>
        <dbReference type="ARBA" id="ARBA00022475"/>
    </source>
</evidence>
<accession>A0A4S3B069</accession>
<feature type="transmembrane region" description="Helical" evidence="8">
    <location>
        <begin position="116"/>
        <end position="137"/>
    </location>
</feature>
<evidence type="ECO:0000256" key="8">
    <source>
        <dbReference type="SAM" id="Phobius"/>
    </source>
</evidence>
<organism evidence="9 10">
    <name type="scientific">Vagococcus silagei</name>
    <dbReference type="NCBI Taxonomy" id="2508885"/>
    <lineage>
        <taxon>Bacteria</taxon>
        <taxon>Bacillati</taxon>
        <taxon>Bacillota</taxon>
        <taxon>Bacilli</taxon>
        <taxon>Lactobacillales</taxon>
        <taxon>Enterococcaceae</taxon>
        <taxon>Vagococcus</taxon>
    </lineage>
</organism>
<dbReference type="InterPro" id="IPR000522">
    <property type="entry name" value="ABC_transptr_permease_BtuC"/>
</dbReference>
<keyword evidence="3" id="KW-0813">Transport</keyword>
<dbReference type="Proteomes" id="UP000310506">
    <property type="component" value="Unassembled WGS sequence"/>
</dbReference>
<name>A0A4S3B069_9ENTE</name>
<keyword evidence="6 8" id="KW-1133">Transmembrane helix</keyword>
<keyword evidence="4" id="KW-1003">Cell membrane</keyword>
<dbReference type="GO" id="GO:0033214">
    <property type="term" value="P:siderophore-iron import into cell"/>
    <property type="evidence" value="ECO:0007669"/>
    <property type="project" value="TreeGrafter"/>
</dbReference>
<gene>
    <name evidence="9" type="ORF">ESZ54_10550</name>
</gene>
<comment type="similarity">
    <text evidence="2">Belongs to the binding-protein-dependent transport system permease family. FecCD subfamily.</text>
</comment>
<evidence type="ECO:0000256" key="3">
    <source>
        <dbReference type="ARBA" id="ARBA00022448"/>
    </source>
</evidence>
<evidence type="ECO:0000256" key="7">
    <source>
        <dbReference type="ARBA" id="ARBA00023136"/>
    </source>
</evidence>
<feature type="transmembrane region" description="Helical" evidence="8">
    <location>
        <begin position="250"/>
        <end position="271"/>
    </location>
</feature>
<feature type="transmembrane region" description="Helical" evidence="8">
    <location>
        <begin position="278"/>
        <end position="300"/>
    </location>
</feature>
<feature type="transmembrane region" description="Helical" evidence="8">
    <location>
        <begin position="191"/>
        <end position="211"/>
    </location>
</feature>
<comment type="caution">
    <text evidence="9">The sequence shown here is derived from an EMBL/GenBank/DDBJ whole genome shotgun (WGS) entry which is preliminary data.</text>
</comment>
<dbReference type="SUPFAM" id="SSF81345">
    <property type="entry name" value="ABC transporter involved in vitamin B12 uptake, BtuC"/>
    <property type="match status" value="1"/>
</dbReference>
<evidence type="ECO:0000256" key="5">
    <source>
        <dbReference type="ARBA" id="ARBA00022692"/>
    </source>
</evidence>
<dbReference type="EMBL" id="SDGV01000024">
    <property type="protein sequence ID" value="THB60401.1"/>
    <property type="molecule type" value="Genomic_DNA"/>
</dbReference>
<feature type="transmembrane region" description="Helical" evidence="8">
    <location>
        <begin position="306"/>
        <end position="324"/>
    </location>
</feature>
<protein>
    <submittedName>
        <fullName evidence="9">Iron ABC transporter permease</fullName>
    </submittedName>
</protein>
<dbReference type="Gene3D" id="1.10.3470.10">
    <property type="entry name" value="ABC transporter involved in vitamin B12 uptake, BtuC"/>
    <property type="match status" value="1"/>
</dbReference>
<dbReference type="GO" id="GO:0005886">
    <property type="term" value="C:plasma membrane"/>
    <property type="evidence" value="ECO:0007669"/>
    <property type="project" value="UniProtKB-SubCell"/>
</dbReference>
<dbReference type="RefSeq" id="WP_136137622.1">
    <property type="nucleotide sequence ID" value="NZ_SDGV01000024.1"/>
</dbReference>
<proteinExistence type="inferred from homology"/>
<evidence type="ECO:0000313" key="10">
    <source>
        <dbReference type="Proteomes" id="UP000310506"/>
    </source>
</evidence>
<dbReference type="CDD" id="cd06550">
    <property type="entry name" value="TM_ABC_iron-siderophores_like"/>
    <property type="match status" value="1"/>
</dbReference>
<feature type="transmembrane region" description="Helical" evidence="8">
    <location>
        <begin position="91"/>
        <end position="110"/>
    </location>
</feature>
<dbReference type="AlphaFoldDB" id="A0A4S3B069"/>
<keyword evidence="10" id="KW-1185">Reference proteome</keyword>
<keyword evidence="7 8" id="KW-0472">Membrane</keyword>
<dbReference type="PANTHER" id="PTHR30472:SF30">
    <property type="entry name" value="IRON-UPTAKE SYSTEM PERMEASE PROTEIN FEUB"/>
    <property type="match status" value="1"/>
</dbReference>
<evidence type="ECO:0000256" key="6">
    <source>
        <dbReference type="ARBA" id="ARBA00022989"/>
    </source>
</evidence>
<feature type="transmembrane region" description="Helical" evidence="8">
    <location>
        <begin position="149"/>
        <end position="171"/>
    </location>
</feature>
<dbReference type="PANTHER" id="PTHR30472">
    <property type="entry name" value="FERRIC ENTEROBACTIN TRANSPORT SYSTEM PERMEASE PROTEIN"/>
    <property type="match status" value="1"/>
</dbReference>
<dbReference type="InterPro" id="IPR037294">
    <property type="entry name" value="ABC_BtuC-like"/>
</dbReference>
<dbReference type="FunFam" id="1.10.3470.10:FF:000001">
    <property type="entry name" value="Vitamin B12 ABC transporter permease BtuC"/>
    <property type="match status" value="1"/>
</dbReference>
<dbReference type="GO" id="GO:0022857">
    <property type="term" value="F:transmembrane transporter activity"/>
    <property type="evidence" value="ECO:0007669"/>
    <property type="project" value="InterPro"/>
</dbReference>
<dbReference type="Pfam" id="PF01032">
    <property type="entry name" value="FecCD"/>
    <property type="match status" value="1"/>
</dbReference>
<keyword evidence="5 8" id="KW-0812">Transmembrane</keyword>
<reference evidence="9 10" key="1">
    <citation type="submission" date="2019-01" db="EMBL/GenBank/DDBJ databases">
        <title>Vagococcus silagei sp. nov. isolated from brewer's grain.</title>
        <authorList>
            <person name="Guu J.-R."/>
        </authorList>
    </citation>
    <scope>NUCLEOTIDE SEQUENCE [LARGE SCALE GENOMIC DNA]</scope>
    <source>
        <strain evidence="9 10">2B-2</strain>
    </source>
</reference>
<evidence type="ECO:0000256" key="1">
    <source>
        <dbReference type="ARBA" id="ARBA00004651"/>
    </source>
</evidence>
<sequence length="333" mass="35762">MKRQKKWLIALILSGLISVTIFLSLMIGSTNYSFQTIVDAAFHFDPENMEHQILLNSRVPRALGALLVGAAISMSGSLMQGMTRNYLASPSIMGVSDGSIFAITLSMIFLPQASSITLIFLSFLGSLFGMTLVYVLATLIPGGMSPISLAILGTVLGMFLSGVSQALSTYFQVSQSISFWYNTRLHQIDPVMLKIAFPVVLIGLIGVFYVTRSITAISLGDDVALGLGVPVIRMKIVTIISVALLTGISVALVGKVTFIGLVIPHVVRYLIGEDYKKIVPMSALAGAIFLALADVISRVVNPPFEMPVGVVTALVGVPYFLYLIRRNGGQQRA</sequence>
<dbReference type="OrthoDB" id="9811721at2"/>
<evidence type="ECO:0000313" key="9">
    <source>
        <dbReference type="EMBL" id="THB60401.1"/>
    </source>
</evidence>
<feature type="transmembrane region" description="Helical" evidence="8">
    <location>
        <begin position="223"/>
        <end position="244"/>
    </location>
</feature>